<name>A0ABP0Q4G2_9DINO</name>
<sequence length="614" mass="69760">MQGMKPWELGGSSCWEAGLHPVLCCLGALWEVPQEKIDLCWTDGRSFESCCLTERMLHTMEIRSWKYELPTCGCHVSDLRMKHAFCQLQDMLKPLDHPHCLAYSFTYILDLTTEFARKLRALMQFLTFEDFIRCVPGVFIIMLTDLVGHIGHVNDLSQVPSFHYVNHAFPYAIQATTELMKAGWNLIPLWKSVKAVAQMAHYGNLGRLHRAITPCDAQTERAAVQLMSGLQRGIVEQDVQQLRRAAASVPASWRLSQWSQNCSCCMVPAALAIAGMRNLVVNKERFLSALHFMHLAAKGNWVDLLLWNPWPVLEILEAFLPWPQRVIQLVTVQGYEEEESCFKQGPRSSSRHVSIPTGSKHCETGRDVVAVLLRGRSFVWRRGVHWRSGGLLGLPESVVEQLVAAESHMAQLVRPLEDLGFQVEIYGATYETPYLEELQAAYRPSLVKNFTLLRPPGSQLEGLSAALALLPDDPCIQHVVLLRFDLILKRPLVPFIQRAWRAQQDFIVPFWCEVSKISQIGGELCVSDVLQMFPARYAGYVQKALQDFSSAGISHFHKWVLQMTQLGVLPSQVGVLVRRRFVTDPAGQWNPLYDFANRERRPPSLELRHQNWTI</sequence>
<evidence type="ECO:0000313" key="1">
    <source>
        <dbReference type="EMBL" id="CAK9082596.1"/>
    </source>
</evidence>
<comment type="caution">
    <text evidence="1">The sequence shown here is derived from an EMBL/GenBank/DDBJ whole genome shotgun (WGS) entry which is preliminary data.</text>
</comment>
<keyword evidence="2" id="KW-1185">Reference proteome</keyword>
<protein>
    <submittedName>
        <fullName evidence="1">Histone H3-like centromeric protein cpar-1</fullName>
    </submittedName>
</protein>
<dbReference type="Proteomes" id="UP001642464">
    <property type="component" value="Unassembled WGS sequence"/>
</dbReference>
<evidence type="ECO:0000313" key="2">
    <source>
        <dbReference type="Proteomes" id="UP001642464"/>
    </source>
</evidence>
<reference evidence="1 2" key="1">
    <citation type="submission" date="2024-02" db="EMBL/GenBank/DDBJ databases">
        <authorList>
            <person name="Chen Y."/>
            <person name="Shah S."/>
            <person name="Dougan E. K."/>
            <person name="Thang M."/>
            <person name="Chan C."/>
        </authorList>
    </citation>
    <scope>NUCLEOTIDE SEQUENCE [LARGE SCALE GENOMIC DNA]</scope>
</reference>
<gene>
    <name evidence="1" type="ORF">SCF082_LOCUS39245</name>
</gene>
<accession>A0ABP0Q4G2</accession>
<proteinExistence type="predicted"/>
<dbReference type="EMBL" id="CAXAMM010038973">
    <property type="protein sequence ID" value="CAK9082596.1"/>
    <property type="molecule type" value="Genomic_DNA"/>
</dbReference>
<organism evidence="1 2">
    <name type="scientific">Durusdinium trenchii</name>
    <dbReference type="NCBI Taxonomy" id="1381693"/>
    <lineage>
        <taxon>Eukaryota</taxon>
        <taxon>Sar</taxon>
        <taxon>Alveolata</taxon>
        <taxon>Dinophyceae</taxon>
        <taxon>Suessiales</taxon>
        <taxon>Symbiodiniaceae</taxon>
        <taxon>Durusdinium</taxon>
    </lineage>
</organism>